<evidence type="ECO:0000259" key="1">
    <source>
        <dbReference type="Pfam" id="PF12728"/>
    </source>
</evidence>
<dbReference type="SUPFAM" id="SSF46955">
    <property type="entry name" value="Putative DNA-binding domain"/>
    <property type="match status" value="1"/>
</dbReference>
<reference evidence="2 3" key="1">
    <citation type="submission" date="2020-07" db="EMBL/GenBank/DDBJ databases">
        <title>Sequencing the genomes of 1000 actinobacteria strains.</title>
        <authorList>
            <person name="Klenk H.-P."/>
        </authorList>
    </citation>
    <scope>NUCLEOTIDE SEQUENCE [LARGE SCALE GENOMIC DNA]</scope>
    <source>
        <strain evidence="2 3">DSM 23737</strain>
    </source>
</reference>
<organism evidence="2 3">
    <name type="scientific">Alpinimonas psychrophila</name>
    <dbReference type="NCBI Taxonomy" id="748908"/>
    <lineage>
        <taxon>Bacteria</taxon>
        <taxon>Bacillati</taxon>
        <taxon>Actinomycetota</taxon>
        <taxon>Actinomycetes</taxon>
        <taxon>Micrococcales</taxon>
        <taxon>Microbacteriaceae</taxon>
        <taxon>Alpinimonas</taxon>
    </lineage>
</organism>
<sequence length="81" mass="9214">MNDFTPGRFLSISETAELLTVSVTQVYNLVHRGELAAMRVGKRGPWRVDVSVVQSFIDDQYEMARRRALWHQSEFADSGAI</sequence>
<keyword evidence="3" id="KW-1185">Reference proteome</keyword>
<name>A0A7W3JU16_9MICO</name>
<gene>
    <name evidence="2" type="ORF">FB555_001311</name>
</gene>
<dbReference type="NCBIfam" id="TIGR01764">
    <property type="entry name" value="excise"/>
    <property type="match status" value="1"/>
</dbReference>
<evidence type="ECO:0000313" key="3">
    <source>
        <dbReference type="Proteomes" id="UP000524237"/>
    </source>
</evidence>
<dbReference type="InterPro" id="IPR010093">
    <property type="entry name" value="SinI_DNA-bd"/>
</dbReference>
<dbReference type="Pfam" id="PF12728">
    <property type="entry name" value="HTH_17"/>
    <property type="match status" value="1"/>
</dbReference>
<protein>
    <submittedName>
        <fullName evidence="2">Excisionase family DNA binding protein</fullName>
    </submittedName>
</protein>
<proteinExistence type="predicted"/>
<evidence type="ECO:0000313" key="2">
    <source>
        <dbReference type="EMBL" id="MBA8829208.1"/>
    </source>
</evidence>
<dbReference type="AlphaFoldDB" id="A0A7W3JU16"/>
<dbReference type="Proteomes" id="UP000524237">
    <property type="component" value="Unassembled WGS sequence"/>
</dbReference>
<feature type="domain" description="Helix-turn-helix" evidence="1">
    <location>
        <begin position="9"/>
        <end position="60"/>
    </location>
</feature>
<comment type="caution">
    <text evidence="2">The sequence shown here is derived from an EMBL/GenBank/DDBJ whole genome shotgun (WGS) entry which is preliminary data.</text>
</comment>
<dbReference type="EMBL" id="JACGWU010000003">
    <property type="protein sequence ID" value="MBA8829208.1"/>
    <property type="molecule type" value="Genomic_DNA"/>
</dbReference>
<dbReference type="RefSeq" id="WP_182484650.1">
    <property type="nucleotide sequence ID" value="NZ_JACGWU010000003.1"/>
</dbReference>
<dbReference type="InterPro" id="IPR009061">
    <property type="entry name" value="DNA-bd_dom_put_sf"/>
</dbReference>
<accession>A0A7W3JU16</accession>
<dbReference type="GO" id="GO:0003677">
    <property type="term" value="F:DNA binding"/>
    <property type="evidence" value="ECO:0007669"/>
    <property type="project" value="InterPro"/>
</dbReference>
<dbReference type="InterPro" id="IPR041657">
    <property type="entry name" value="HTH_17"/>
</dbReference>